<evidence type="ECO:0000313" key="2">
    <source>
        <dbReference type="EMBL" id="MCG4960348.1"/>
    </source>
</evidence>
<dbReference type="GO" id="GO:0004803">
    <property type="term" value="F:transposase activity"/>
    <property type="evidence" value="ECO:0007669"/>
    <property type="project" value="InterPro"/>
</dbReference>
<gene>
    <name evidence="2" type="ORF">L0P03_10885</name>
</gene>
<comment type="caution">
    <text evidence="2">The sequence shown here is derived from an EMBL/GenBank/DDBJ whole genome shotgun (WGS) entry which is preliminary data.</text>
</comment>
<dbReference type="GO" id="GO:0006313">
    <property type="term" value="P:DNA transposition"/>
    <property type="evidence" value="ECO:0007669"/>
    <property type="project" value="InterPro"/>
</dbReference>
<dbReference type="SMART" id="SM01321">
    <property type="entry name" value="Y1_Tnp"/>
    <property type="match status" value="1"/>
</dbReference>
<dbReference type="EMBL" id="JAKNDN010000019">
    <property type="protein sequence ID" value="MCG4960348.1"/>
    <property type="molecule type" value="Genomic_DNA"/>
</dbReference>
<dbReference type="Proteomes" id="UP001199750">
    <property type="component" value="Unassembled WGS sequence"/>
</dbReference>
<dbReference type="SUPFAM" id="SSF143422">
    <property type="entry name" value="Transposase IS200-like"/>
    <property type="match status" value="1"/>
</dbReference>
<dbReference type="PANTHER" id="PTHR34322:SF2">
    <property type="entry name" value="TRANSPOSASE IS200-LIKE DOMAIN-CONTAINING PROTEIN"/>
    <property type="match status" value="1"/>
</dbReference>
<name>A0AAW5CC85_9BACT</name>
<accession>A0AAW5CC85</accession>
<reference evidence="2" key="1">
    <citation type="submission" date="2022-01" db="EMBL/GenBank/DDBJ databases">
        <title>Collection of gut derived symbiotic bacterial strains cultured from healthy donors.</title>
        <authorList>
            <person name="Lin H."/>
            <person name="Kohout C."/>
            <person name="Waligurski E."/>
            <person name="Pamer E.G."/>
        </authorList>
    </citation>
    <scope>NUCLEOTIDE SEQUENCE</scope>
    <source>
        <strain evidence="2">DFI.1.149</strain>
    </source>
</reference>
<evidence type="ECO:0000313" key="3">
    <source>
        <dbReference type="Proteomes" id="UP001199750"/>
    </source>
</evidence>
<evidence type="ECO:0000259" key="1">
    <source>
        <dbReference type="SMART" id="SM01321"/>
    </source>
</evidence>
<dbReference type="RefSeq" id="WP_118113004.1">
    <property type="nucleotide sequence ID" value="NZ_JABWDG010000009.1"/>
</dbReference>
<proteinExistence type="predicted"/>
<dbReference type="AlphaFoldDB" id="A0AAW5CC85"/>
<organism evidence="2 3">
    <name type="scientific">Odoribacter splanchnicus</name>
    <dbReference type="NCBI Taxonomy" id="28118"/>
    <lineage>
        <taxon>Bacteria</taxon>
        <taxon>Pseudomonadati</taxon>
        <taxon>Bacteroidota</taxon>
        <taxon>Bacteroidia</taxon>
        <taxon>Bacteroidales</taxon>
        <taxon>Odoribacteraceae</taxon>
        <taxon>Odoribacter</taxon>
    </lineage>
</organism>
<protein>
    <submittedName>
        <fullName evidence="2">Transposase</fullName>
    </submittedName>
</protein>
<sequence length="243" mass="28785">MSRQARQRSATEVYHVIQRGIDRMAIFYDDDDRQMFLNLLSQQVSESFKVYCYCLMDNHFHLIVKSNKLSFHIHHIASVYAGWFNHKHERRGYLFQDRFKSEAIEEEGYLLRCFRYILHNPLKAGLCKTVSSYNWSSYHAYYNAPNSFICSEFLPLFFDRKEDFEAYICSEDDGKYMDIDRMNNLTDNEVKHLIEKKSAGDDFATLPINVQKKIIKELKEYPSISLRQLARLTGISFHTIRGL</sequence>
<dbReference type="PANTHER" id="PTHR34322">
    <property type="entry name" value="TRANSPOSASE, Y1_TNP DOMAIN-CONTAINING"/>
    <property type="match status" value="1"/>
</dbReference>
<dbReference type="InterPro" id="IPR002686">
    <property type="entry name" value="Transposase_17"/>
</dbReference>
<feature type="domain" description="Transposase IS200-like" evidence="1">
    <location>
        <begin position="9"/>
        <end position="120"/>
    </location>
</feature>
<dbReference type="Pfam" id="PF01797">
    <property type="entry name" value="Y1_Tnp"/>
    <property type="match status" value="1"/>
</dbReference>
<dbReference type="GO" id="GO:0003677">
    <property type="term" value="F:DNA binding"/>
    <property type="evidence" value="ECO:0007669"/>
    <property type="project" value="InterPro"/>
</dbReference>
<dbReference type="Gene3D" id="3.30.70.1290">
    <property type="entry name" value="Transposase IS200-like"/>
    <property type="match status" value="1"/>
</dbReference>
<dbReference type="InterPro" id="IPR036515">
    <property type="entry name" value="Transposase_17_sf"/>
</dbReference>